<reference evidence="2 3" key="1">
    <citation type="submission" date="2020-07" db="EMBL/GenBank/DDBJ databases">
        <title>MOT database genomes.</title>
        <authorList>
            <person name="Joseph S."/>
            <person name="Aduse-Opoku J."/>
            <person name="Hashim A."/>
            <person name="Wade W."/>
            <person name="Curtis M."/>
        </authorList>
    </citation>
    <scope>NUCLEOTIDE SEQUENCE [LARGE SCALE GENOMIC DNA]</scope>
    <source>
        <strain evidence="2 3">CIP 106318</strain>
    </source>
</reference>
<dbReference type="Proteomes" id="UP000531840">
    <property type="component" value="Unassembled WGS sequence"/>
</dbReference>
<evidence type="ECO:0000256" key="1">
    <source>
        <dbReference type="SAM" id="Phobius"/>
    </source>
</evidence>
<dbReference type="EMBL" id="JACBYF010000006">
    <property type="protein sequence ID" value="NYS47403.1"/>
    <property type="molecule type" value="Genomic_DNA"/>
</dbReference>
<keyword evidence="3" id="KW-1185">Reference proteome</keyword>
<accession>A0ABX2SZA2</accession>
<keyword evidence="1" id="KW-0472">Membrane</keyword>
<gene>
    <name evidence="2" type="ORF">HZY85_04225</name>
</gene>
<sequence>MNYGKKPTVLLLIPTVYLKILGVLKISKKLFNILSFIIILFALLLSAGISKSSNDELKIKEEHRIKKEMKKIRSAGIKIRRIKEKRGK</sequence>
<dbReference type="RefSeq" id="WP_179941189.1">
    <property type="nucleotide sequence ID" value="NZ_JACBYF010000006.1"/>
</dbReference>
<evidence type="ECO:0000313" key="2">
    <source>
        <dbReference type="EMBL" id="NYS47403.1"/>
    </source>
</evidence>
<feature type="transmembrane region" description="Helical" evidence="1">
    <location>
        <begin position="7"/>
        <end position="24"/>
    </location>
</feature>
<feature type="transmembrane region" description="Helical" evidence="1">
    <location>
        <begin position="30"/>
        <end position="50"/>
    </location>
</feature>
<name>A0ABX2SZA2_9BACL</name>
<evidence type="ECO:0000313" key="3">
    <source>
        <dbReference type="Proteomes" id="UP000531840"/>
    </source>
</evidence>
<comment type="caution">
    <text evidence="2">The sequence shown here is derived from an EMBL/GenBank/DDBJ whole genome shotgun (WGS) entry which is preliminary data.</text>
</comment>
<keyword evidence="1" id="KW-0812">Transmembrane</keyword>
<protein>
    <submittedName>
        <fullName evidence="2">Uncharacterized protein</fullName>
    </submittedName>
</protein>
<organism evidence="2 3">
    <name type="scientific">Gemelliphila palaticanis</name>
    <dbReference type="NCBI Taxonomy" id="81950"/>
    <lineage>
        <taxon>Bacteria</taxon>
        <taxon>Bacillati</taxon>
        <taxon>Bacillota</taxon>
        <taxon>Bacilli</taxon>
        <taxon>Bacillales</taxon>
        <taxon>Gemellaceae</taxon>
        <taxon>Gemelliphila</taxon>
    </lineage>
</organism>
<proteinExistence type="predicted"/>
<keyword evidence="1" id="KW-1133">Transmembrane helix</keyword>